<dbReference type="Gramene" id="HORVU.MOREX.r3.7HG0742750.1">
    <property type="protein sequence ID" value="HORVU.MOREX.r3.7HG0742750.1"/>
    <property type="gene ID" value="HORVU.MOREX.r3.7HG0742750"/>
</dbReference>
<dbReference type="PANTHER" id="PTHR47370:SF6">
    <property type="entry name" value="N-ACETYLTRANSFERASE HLS1-RELATED"/>
    <property type="match status" value="1"/>
</dbReference>
<proteinExistence type="predicted"/>
<dbReference type="SUPFAM" id="SSF55729">
    <property type="entry name" value="Acyl-CoA N-acyltransferases (Nat)"/>
    <property type="match status" value="1"/>
</dbReference>
<evidence type="ECO:0000313" key="4">
    <source>
        <dbReference type="Proteomes" id="UP000011116"/>
    </source>
</evidence>
<feature type="domain" description="N-acetyltransferase" evidence="2">
    <location>
        <begin position="42"/>
        <end position="229"/>
    </location>
</feature>
<dbReference type="Proteomes" id="UP000011116">
    <property type="component" value="Chromosome 7H"/>
</dbReference>
<accession>A0A8I7BK18</accession>
<evidence type="ECO:0000256" key="1">
    <source>
        <dbReference type="SAM" id="MobiDB-lite"/>
    </source>
</evidence>
<reference evidence="4" key="1">
    <citation type="journal article" date="2012" name="Nature">
        <title>A physical, genetic and functional sequence assembly of the barley genome.</title>
        <authorList>
            <consortium name="The International Barley Genome Sequencing Consortium"/>
            <person name="Mayer K.F."/>
            <person name="Waugh R."/>
            <person name="Brown J.W."/>
            <person name="Schulman A."/>
            <person name="Langridge P."/>
            <person name="Platzer M."/>
            <person name="Fincher G.B."/>
            <person name="Muehlbauer G.J."/>
            <person name="Sato K."/>
            <person name="Close T.J."/>
            <person name="Wise R.P."/>
            <person name="Stein N."/>
        </authorList>
    </citation>
    <scope>NUCLEOTIDE SEQUENCE [LARGE SCALE GENOMIC DNA]</scope>
    <source>
        <strain evidence="4">cv. Morex</strain>
    </source>
</reference>
<name>A0A8I7BK18_HORVV</name>
<gene>
    <name evidence="3" type="primary">LOC123408942</name>
</gene>
<dbReference type="Gene3D" id="3.40.630.30">
    <property type="match status" value="1"/>
</dbReference>
<protein>
    <recommendedName>
        <fullName evidence="2">N-acetyltransferase domain-containing protein</fullName>
    </recommendedName>
</protein>
<dbReference type="PROSITE" id="PS51186">
    <property type="entry name" value="GNAT"/>
    <property type="match status" value="1"/>
</dbReference>
<organism evidence="3 4">
    <name type="scientific">Hordeum vulgare subsp. vulgare</name>
    <name type="common">Domesticated barley</name>
    <dbReference type="NCBI Taxonomy" id="112509"/>
    <lineage>
        <taxon>Eukaryota</taxon>
        <taxon>Viridiplantae</taxon>
        <taxon>Streptophyta</taxon>
        <taxon>Embryophyta</taxon>
        <taxon>Tracheophyta</taxon>
        <taxon>Spermatophyta</taxon>
        <taxon>Magnoliopsida</taxon>
        <taxon>Liliopsida</taxon>
        <taxon>Poales</taxon>
        <taxon>Poaceae</taxon>
        <taxon>BOP clade</taxon>
        <taxon>Pooideae</taxon>
        <taxon>Triticodae</taxon>
        <taxon>Triticeae</taxon>
        <taxon>Hordeinae</taxon>
        <taxon>Hordeum</taxon>
    </lineage>
</organism>
<dbReference type="InterPro" id="IPR000182">
    <property type="entry name" value="GNAT_dom"/>
</dbReference>
<reference evidence="3" key="2">
    <citation type="submission" date="2020-10" db="EMBL/GenBank/DDBJ databases">
        <authorList>
            <person name="Scholz U."/>
            <person name="Mascher M."/>
            <person name="Fiebig A."/>
        </authorList>
    </citation>
    <scope>NUCLEOTIDE SEQUENCE [LARGE SCALE GENOMIC DNA]</scope>
    <source>
        <strain evidence="3">cv. Morex</strain>
    </source>
</reference>
<feature type="region of interest" description="Disordered" evidence="1">
    <location>
        <begin position="1"/>
        <end position="23"/>
    </location>
</feature>
<evidence type="ECO:0000259" key="2">
    <source>
        <dbReference type="PROSITE" id="PS51186"/>
    </source>
</evidence>
<dbReference type="AlphaFoldDB" id="A0A8I7BK18"/>
<dbReference type="PANTHER" id="PTHR47370">
    <property type="entry name" value="ACYL-COA N-ACYLTRANSFERASES (NAT) SUPERFAMILY PROTEIN"/>
    <property type="match status" value="1"/>
</dbReference>
<dbReference type="Pfam" id="PF00583">
    <property type="entry name" value="Acetyltransf_1"/>
    <property type="match status" value="1"/>
</dbReference>
<dbReference type="InterPro" id="IPR052810">
    <property type="entry name" value="Plant_NAT"/>
</dbReference>
<dbReference type="GO" id="GO:0016747">
    <property type="term" value="F:acyltransferase activity, transferring groups other than amino-acyl groups"/>
    <property type="evidence" value="ECO:0000318"/>
    <property type="project" value="GO_Central"/>
</dbReference>
<dbReference type="CDD" id="cd04301">
    <property type="entry name" value="NAT_SF"/>
    <property type="match status" value="1"/>
</dbReference>
<dbReference type="EnsemblPlants" id="HORVU.MOREX.r3.7HG0742750.1">
    <property type="protein sequence ID" value="HORVU.MOREX.r3.7HG0742750.1"/>
    <property type="gene ID" value="HORVU.MOREX.r3.7HG0742750"/>
</dbReference>
<dbReference type="InterPro" id="IPR016181">
    <property type="entry name" value="Acyl_CoA_acyltransferase"/>
</dbReference>
<sequence length="450" mass="48128">MAARPSSEQKQKQQQQIAIEKAKEAASMAGKVGMERVAAVEVTVREVDVERDLPAVEELERRCEVGLSGDQADDGGKKKTTTKKKSMSLCVEQIGDPLARVRHAPEHVMLVAECGEEMVGVIKACIKMVSRGSSGSSSSSGSVAKQPAYVKVAFILGLRVSPSHRRQGVATALVQAAEEWSRGRGAAHATMATTASNKASLGLFAGRFGYAPFRRPVLLGRPVHARWLPVTSRHRVLQLPPTLAAAAYARLLPPQDTEFLPADLPALLAHKLTLGTFVAIESSNAAGTGSDTASPSFAVLSVWDQTRSLRLRVDGAPALLRHSLAAVRALDRVAPWLRVPSVPDIFRPFGAYLIYGVRMSGPEGPALLRTLCSHAHNMARNNPACGVVAADLSPDDPAAAAIPSWRRFSCDEDVWCIKNLSDNNATPTSSSDWPASAPPGSVLFVDPREF</sequence>
<evidence type="ECO:0000313" key="3">
    <source>
        <dbReference type="EnsemblPlants" id="HORVU.MOREX.r3.7HG0742750.1"/>
    </source>
</evidence>
<keyword evidence="4" id="KW-1185">Reference proteome</keyword>
<reference evidence="3" key="3">
    <citation type="submission" date="2022-01" db="UniProtKB">
        <authorList>
            <consortium name="EnsemblPlants"/>
        </authorList>
    </citation>
    <scope>IDENTIFICATION</scope>
    <source>
        <strain evidence="3">subsp. vulgare</strain>
    </source>
</reference>